<accession>A0A3S9M532</accession>
<keyword evidence="2" id="KW-0597">Phosphoprotein</keyword>
<protein>
    <submittedName>
        <fullName evidence="5">Response regulator</fullName>
    </submittedName>
</protein>
<dbReference type="InterPro" id="IPR011006">
    <property type="entry name" value="CheY-like_superfamily"/>
</dbReference>
<feature type="domain" description="PPM-type phosphatase" evidence="4">
    <location>
        <begin position="365"/>
        <end position="568"/>
    </location>
</feature>
<evidence type="ECO:0000259" key="3">
    <source>
        <dbReference type="PROSITE" id="PS50110"/>
    </source>
</evidence>
<dbReference type="PROSITE" id="PS51746">
    <property type="entry name" value="PPM_2"/>
    <property type="match status" value="1"/>
</dbReference>
<dbReference type="InterPro" id="IPR001789">
    <property type="entry name" value="Sig_transdc_resp-reg_receiver"/>
</dbReference>
<keyword evidence="1" id="KW-0378">Hydrolase</keyword>
<dbReference type="Pfam" id="PF00072">
    <property type="entry name" value="Response_reg"/>
    <property type="match status" value="1"/>
</dbReference>
<dbReference type="Gene3D" id="3.40.50.2300">
    <property type="match status" value="1"/>
</dbReference>
<dbReference type="EMBL" id="CP034539">
    <property type="protein sequence ID" value="AZQ34295.1"/>
    <property type="molecule type" value="Genomic_DNA"/>
</dbReference>
<evidence type="ECO:0000313" key="6">
    <source>
        <dbReference type="Proteomes" id="UP000280298"/>
    </source>
</evidence>
<gene>
    <name evidence="5" type="ORF">EJ357_13045</name>
</gene>
<dbReference type="InterPro" id="IPR001932">
    <property type="entry name" value="PPM-type_phosphatase-like_dom"/>
</dbReference>
<dbReference type="InterPro" id="IPR052016">
    <property type="entry name" value="Bact_Sigma-Reg"/>
</dbReference>
<dbReference type="OrthoDB" id="7943561at2"/>
<evidence type="ECO:0000259" key="4">
    <source>
        <dbReference type="PROSITE" id="PS51746"/>
    </source>
</evidence>
<dbReference type="PANTHER" id="PTHR43156:SF2">
    <property type="entry name" value="STAGE II SPORULATION PROTEIN E"/>
    <property type="match status" value="1"/>
</dbReference>
<dbReference type="SMART" id="SM00448">
    <property type="entry name" value="REC"/>
    <property type="match status" value="1"/>
</dbReference>
<sequence length="569" mass="59949">MDGYDKQFGTTVMVVDDVPASRYAMGAVLRRAGHDVVPVASAGEALSELDVRLRAGALPDVALVDVGLPDMNGFELCRRVKSRPSTAALPVVHFSAMAVDAVDRCRGLDAGADAYLTVPAEPSEIQAVVRAAVRGARRGAAAETVAHRLTVLSEAIVAVQTARCLGELADAASAGAARLVGAPAVVFVIGPDGDTHCGSSRSRPALPDASAHESAARLITRIAEEADGRNGVHSTVVPAPLWPAGFFRPGVNEDARLILASAQESRAQVCIATPARAASPRGAGRYRHAAPPRGAIGHDEPAGDRRHNAALPLAPLPAERLAQATALAAEPLLMYQAERDIALTLQHSFLPQPHRLPHLPGVDLVVRYVPASRQTEIGGDFYAALRTEEGVLTAVGDVVGHSLEAATVMVEMRHALRAHCVEESDPRALAERLDRMLQHYHPEVTATVCLALVDPGAGRVRIANAGHIPPLVVREGGEAEYVPVCGPLLGLGLDRPEPSELELDPKDRLLMVTDGLIETRGIDLTASMEQLRTAATDAPAGLDALCDTLLGCFGRDREDDIAMLALRLG</sequence>
<reference evidence="5 6" key="1">
    <citation type="journal article" date="2019" name="Int. J. Syst. Evol. Microbiol.">
        <title>Streptomyces cyaneochromogenes sp. nov., a blue pigment-producing actinomycete from manganese-contaminated soil.</title>
        <authorList>
            <person name="Tang X."/>
            <person name="Zhao J."/>
            <person name="Li K."/>
            <person name="Chen Z."/>
            <person name="Sun Y."/>
            <person name="Gao J."/>
        </authorList>
    </citation>
    <scope>NUCLEOTIDE SEQUENCE [LARGE SCALE GENOMIC DNA]</scope>
    <source>
        <strain evidence="5 6">MK-45</strain>
    </source>
</reference>
<dbReference type="AlphaFoldDB" id="A0A3S9M532"/>
<dbReference type="PROSITE" id="PS50110">
    <property type="entry name" value="RESPONSE_REGULATORY"/>
    <property type="match status" value="1"/>
</dbReference>
<dbReference type="Proteomes" id="UP000280298">
    <property type="component" value="Chromosome"/>
</dbReference>
<evidence type="ECO:0000256" key="2">
    <source>
        <dbReference type="PROSITE-ProRule" id="PRU00169"/>
    </source>
</evidence>
<evidence type="ECO:0000313" key="5">
    <source>
        <dbReference type="EMBL" id="AZQ34295.1"/>
    </source>
</evidence>
<dbReference type="Gene3D" id="3.60.40.10">
    <property type="entry name" value="PPM-type phosphatase domain"/>
    <property type="match status" value="1"/>
</dbReference>
<dbReference type="GO" id="GO:0016791">
    <property type="term" value="F:phosphatase activity"/>
    <property type="evidence" value="ECO:0007669"/>
    <property type="project" value="TreeGrafter"/>
</dbReference>
<dbReference type="SUPFAM" id="SSF52172">
    <property type="entry name" value="CheY-like"/>
    <property type="match status" value="1"/>
</dbReference>
<dbReference type="PANTHER" id="PTHR43156">
    <property type="entry name" value="STAGE II SPORULATION PROTEIN E-RELATED"/>
    <property type="match status" value="1"/>
</dbReference>
<feature type="modified residue" description="4-aspartylphosphate" evidence="2">
    <location>
        <position position="65"/>
    </location>
</feature>
<dbReference type="KEGG" id="scya:EJ357_13045"/>
<dbReference type="SUPFAM" id="SSF81606">
    <property type="entry name" value="PP2C-like"/>
    <property type="match status" value="1"/>
</dbReference>
<dbReference type="RefSeq" id="WP_126391762.1">
    <property type="nucleotide sequence ID" value="NZ_CP034539.1"/>
</dbReference>
<proteinExistence type="predicted"/>
<keyword evidence="6" id="KW-1185">Reference proteome</keyword>
<name>A0A3S9M532_9ACTN</name>
<feature type="domain" description="Response regulatory" evidence="3">
    <location>
        <begin position="11"/>
        <end position="133"/>
    </location>
</feature>
<evidence type="ECO:0000256" key="1">
    <source>
        <dbReference type="ARBA" id="ARBA00022801"/>
    </source>
</evidence>
<dbReference type="Pfam" id="PF07228">
    <property type="entry name" value="SpoIIE"/>
    <property type="match status" value="1"/>
</dbReference>
<dbReference type="GO" id="GO:0000160">
    <property type="term" value="P:phosphorelay signal transduction system"/>
    <property type="evidence" value="ECO:0007669"/>
    <property type="project" value="InterPro"/>
</dbReference>
<dbReference type="SMART" id="SM00331">
    <property type="entry name" value="PP2C_SIG"/>
    <property type="match status" value="1"/>
</dbReference>
<organism evidence="5 6">
    <name type="scientific">Streptomyces cyaneochromogenes</name>
    <dbReference type="NCBI Taxonomy" id="2496836"/>
    <lineage>
        <taxon>Bacteria</taxon>
        <taxon>Bacillati</taxon>
        <taxon>Actinomycetota</taxon>
        <taxon>Actinomycetes</taxon>
        <taxon>Kitasatosporales</taxon>
        <taxon>Streptomycetaceae</taxon>
        <taxon>Streptomyces</taxon>
    </lineage>
</organism>
<dbReference type="InterPro" id="IPR036457">
    <property type="entry name" value="PPM-type-like_dom_sf"/>
</dbReference>